<organism evidence="1 2">
    <name type="scientific">Sphaerisporangium album</name>
    <dbReference type="NCBI Taxonomy" id="509200"/>
    <lineage>
        <taxon>Bacteria</taxon>
        <taxon>Bacillati</taxon>
        <taxon>Actinomycetota</taxon>
        <taxon>Actinomycetes</taxon>
        <taxon>Streptosporangiales</taxon>
        <taxon>Streptosporangiaceae</taxon>
        <taxon>Sphaerisporangium</taxon>
    </lineage>
</organism>
<reference evidence="1 2" key="1">
    <citation type="submission" date="2018-06" db="EMBL/GenBank/DDBJ databases">
        <title>Sphaerisporangium craniellae sp. nov., isolated from a marine sponge in the South China Sea.</title>
        <authorList>
            <person name="Li L."/>
        </authorList>
    </citation>
    <scope>NUCLEOTIDE SEQUENCE [LARGE SCALE GENOMIC DNA]</scope>
    <source>
        <strain evidence="1 2">CCTCC AA 208026</strain>
    </source>
</reference>
<dbReference type="SUPFAM" id="SSF52540">
    <property type="entry name" value="P-loop containing nucleoside triphosphate hydrolases"/>
    <property type="match status" value="1"/>
</dbReference>
<gene>
    <name evidence="1" type="ORF">DQ384_39705</name>
</gene>
<evidence type="ECO:0000313" key="1">
    <source>
        <dbReference type="EMBL" id="RCG17403.1"/>
    </source>
</evidence>
<name>A0A367EHF2_9ACTN</name>
<evidence type="ECO:0000313" key="2">
    <source>
        <dbReference type="Proteomes" id="UP000253094"/>
    </source>
</evidence>
<sequence length="186" mass="19501">MIVMDDGVAGAGAVEALLLTGGLGSGKTTVAIAVGELLGDTPHAVVDLDWLCWCAGAAVHEMLTANLRAVAATYAAAGVRRLVLARALLEPAHLDAVRRGLPGAALTVVRLTVSADTARARLRVRDRGTTLDGHLAEVEEFQRSVDQAALEDAVVHNDGRPVDDVARDVLTLWKTHRPGAARPWPG</sequence>
<dbReference type="Gene3D" id="3.40.50.300">
    <property type="entry name" value="P-loop containing nucleotide triphosphate hydrolases"/>
    <property type="match status" value="1"/>
</dbReference>
<dbReference type="InterPro" id="IPR027417">
    <property type="entry name" value="P-loop_NTPase"/>
</dbReference>
<keyword evidence="2" id="KW-1185">Reference proteome</keyword>
<proteinExistence type="predicted"/>
<dbReference type="AlphaFoldDB" id="A0A367EHF2"/>
<dbReference type="EMBL" id="QOIL01000042">
    <property type="protein sequence ID" value="RCG17403.1"/>
    <property type="molecule type" value="Genomic_DNA"/>
</dbReference>
<comment type="caution">
    <text evidence="1">The sequence shown here is derived from an EMBL/GenBank/DDBJ whole genome shotgun (WGS) entry which is preliminary data.</text>
</comment>
<accession>A0A367EHF2</accession>
<protein>
    <submittedName>
        <fullName evidence="1">Uncharacterized protein</fullName>
    </submittedName>
</protein>
<dbReference type="Proteomes" id="UP000253094">
    <property type="component" value="Unassembled WGS sequence"/>
</dbReference>